<protein>
    <recommendedName>
        <fullName evidence="3">Phospholipase/carboxylesterase/thioesterase domain-containing protein</fullName>
    </recommendedName>
</protein>
<comment type="caution">
    <text evidence="1">The sequence shown here is derived from an EMBL/GenBank/DDBJ whole genome shotgun (WGS) entry which is preliminary data.</text>
</comment>
<reference evidence="1 2" key="1">
    <citation type="submission" date="2018-08" db="EMBL/GenBank/DDBJ databases">
        <title>Muricauda nanhaiensis sp. nov., isolated from seawater of the South China Sea.</title>
        <authorList>
            <person name="Dang Y."/>
        </authorList>
    </citation>
    <scope>NUCLEOTIDE SEQUENCE [LARGE SCALE GENOMIC DNA]</scope>
    <source>
        <strain evidence="1 2">SM1704</strain>
    </source>
</reference>
<evidence type="ECO:0000313" key="2">
    <source>
        <dbReference type="Proteomes" id="UP000261828"/>
    </source>
</evidence>
<dbReference type="Proteomes" id="UP000261828">
    <property type="component" value="Unassembled WGS sequence"/>
</dbReference>
<dbReference type="EMBL" id="QTJX01000002">
    <property type="protein sequence ID" value="RDY59791.1"/>
    <property type="molecule type" value="Genomic_DNA"/>
</dbReference>
<keyword evidence="2" id="KW-1185">Reference proteome</keyword>
<dbReference type="Gene3D" id="3.40.50.1820">
    <property type="entry name" value="alpha/beta hydrolase"/>
    <property type="match status" value="1"/>
</dbReference>
<gene>
    <name evidence="1" type="ORF">DX873_10550</name>
</gene>
<accession>A0A371JQK0</accession>
<sequence length="389" mass="44567">MACFSLVFLRAQHIPEKGVVHDSVQVPGTNGETYALYLPKSYSENTLSPILFIYSPNARGSEGVKTFLKASEKYGLVLACSNNSKNGPYDRNFAIANNLFNHIFSFLNIKQDEMWVSGFSGGSRLASAIASLTNQFAGVVGCGAGFSEHMPSTQNFLYVGLCGNRDMNYGEMISNKNYLDLIKFKNTLITYDADHRWPTPEHIVRAFDWLYLQKLKQKNPQPVNQIQTYYQSDTDLLNGFLESGDLILANEQYERILKDYETVIQVDSLKENYRLFQKSKAFKEQKSALDNALGIEEKFMTKLRSRFSEEFEKNTKVHLKWWEKELNNLEGFKAKDDVELQKMVDRVKFDLFVRAYGQRRMLLQTNGAEQLSSVNRLIKIIYPSSTLTE</sequence>
<dbReference type="InterPro" id="IPR029058">
    <property type="entry name" value="AB_hydrolase_fold"/>
</dbReference>
<evidence type="ECO:0000313" key="1">
    <source>
        <dbReference type="EMBL" id="RDY59791.1"/>
    </source>
</evidence>
<dbReference type="AlphaFoldDB" id="A0A371JQK0"/>
<evidence type="ECO:0008006" key="3">
    <source>
        <dbReference type="Google" id="ProtNLM"/>
    </source>
</evidence>
<name>A0A371JQK0_9FLAO</name>
<proteinExistence type="predicted"/>
<dbReference type="SUPFAM" id="SSF53474">
    <property type="entry name" value="alpha/beta-Hydrolases"/>
    <property type="match status" value="1"/>
</dbReference>
<organism evidence="1 2">
    <name type="scientific">Flagellimonas nanhaiensis</name>
    <dbReference type="NCBI Taxonomy" id="2292706"/>
    <lineage>
        <taxon>Bacteria</taxon>
        <taxon>Pseudomonadati</taxon>
        <taxon>Bacteroidota</taxon>
        <taxon>Flavobacteriia</taxon>
        <taxon>Flavobacteriales</taxon>
        <taxon>Flavobacteriaceae</taxon>
        <taxon>Flagellimonas</taxon>
    </lineage>
</organism>